<proteinExistence type="predicted"/>
<gene>
    <name evidence="8" type="ORF">JXQ802_LOCUS46291</name>
    <name evidence="7" type="ORF">PYM288_LOCUS30529</name>
</gene>
<dbReference type="AlphaFoldDB" id="A0A815EJI7"/>
<evidence type="ECO:0000313" key="10">
    <source>
        <dbReference type="Proteomes" id="UP000663870"/>
    </source>
</evidence>
<dbReference type="Proteomes" id="UP000663870">
    <property type="component" value="Unassembled WGS sequence"/>
</dbReference>
<evidence type="ECO:0000256" key="2">
    <source>
        <dbReference type="ARBA" id="ARBA00022679"/>
    </source>
</evidence>
<dbReference type="Gene3D" id="1.20.1050.10">
    <property type="match status" value="1"/>
</dbReference>
<dbReference type="Proteomes" id="UP000663854">
    <property type="component" value="Unassembled WGS sequence"/>
</dbReference>
<sequence>MSTYKLYYFNARGQAEVSRLIFATAGQKYDDIRYQYNEWPLYASEMPLGEVPVLEYNGTKLPESRAIARFLAKQFRLAGRDNFEQAKVDAVVDTIKDLTTNYIQARWEDDEIKREEVTRKFLHEQLPEHLRNLEVLVKEYSNGGLFFIGNQLTWADLLFYNTGENILELDRNCLNNYPWLKQNRAEVARQPRIAEYLRRRPITSF</sequence>
<evidence type="ECO:0000313" key="7">
    <source>
        <dbReference type="EMBL" id="CAF1313311.1"/>
    </source>
</evidence>
<dbReference type="InterPro" id="IPR036282">
    <property type="entry name" value="Glutathione-S-Trfase_C_sf"/>
</dbReference>
<organism evidence="7 9">
    <name type="scientific">Rotaria sordida</name>
    <dbReference type="NCBI Taxonomy" id="392033"/>
    <lineage>
        <taxon>Eukaryota</taxon>
        <taxon>Metazoa</taxon>
        <taxon>Spiralia</taxon>
        <taxon>Gnathifera</taxon>
        <taxon>Rotifera</taxon>
        <taxon>Eurotatoria</taxon>
        <taxon>Bdelloidea</taxon>
        <taxon>Philodinida</taxon>
        <taxon>Philodinidae</taxon>
        <taxon>Rotaria</taxon>
    </lineage>
</organism>
<dbReference type="InterPro" id="IPR004045">
    <property type="entry name" value="Glutathione_S-Trfase_N"/>
</dbReference>
<evidence type="ECO:0000256" key="3">
    <source>
        <dbReference type="ARBA" id="ARBA00047960"/>
    </source>
</evidence>
<dbReference type="Gene3D" id="3.40.30.10">
    <property type="entry name" value="Glutaredoxin"/>
    <property type="match status" value="1"/>
</dbReference>
<evidence type="ECO:0000256" key="1">
    <source>
        <dbReference type="ARBA" id="ARBA00012452"/>
    </source>
</evidence>
<dbReference type="InterPro" id="IPR036249">
    <property type="entry name" value="Thioredoxin-like_sf"/>
</dbReference>
<dbReference type="PANTHER" id="PTHR11571">
    <property type="entry name" value="GLUTATHIONE S-TRANSFERASE"/>
    <property type="match status" value="1"/>
</dbReference>
<dbReference type="FunFam" id="1.20.1050.10:FF:000030">
    <property type="entry name" value="Glutathione S-transferase S1"/>
    <property type="match status" value="1"/>
</dbReference>
<dbReference type="InterPro" id="IPR010987">
    <property type="entry name" value="Glutathione-S-Trfase_C-like"/>
</dbReference>
<dbReference type="InterPro" id="IPR040079">
    <property type="entry name" value="Glutathione_S-Trfase"/>
</dbReference>
<evidence type="ECO:0000256" key="4">
    <source>
        <dbReference type="ARBA" id="ARBA00049616"/>
    </source>
</evidence>
<reference evidence="7" key="1">
    <citation type="submission" date="2021-02" db="EMBL/GenBank/DDBJ databases">
        <authorList>
            <person name="Nowell W R."/>
        </authorList>
    </citation>
    <scope>NUCLEOTIDE SEQUENCE</scope>
</reference>
<dbReference type="PROSITE" id="PS50404">
    <property type="entry name" value="GST_NTER"/>
    <property type="match status" value="1"/>
</dbReference>
<dbReference type="EC" id="2.5.1.18" evidence="1"/>
<keyword evidence="10" id="KW-1185">Reference proteome</keyword>
<dbReference type="GO" id="GO:0004364">
    <property type="term" value="F:glutathione transferase activity"/>
    <property type="evidence" value="ECO:0007669"/>
    <property type="project" value="UniProtKB-EC"/>
</dbReference>
<feature type="domain" description="GST C-terminal" evidence="6">
    <location>
        <begin position="81"/>
        <end position="205"/>
    </location>
</feature>
<dbReference type="SFLD" id="SFLDS00019">
    <property type="entry name" value="Glutathione_Transferase_(cytos"/>
    <property type="match status" value="1"/>
</dbReference>
<evidence type="ECO:0000313" key="8">
    <source>
        <dbReference type="EMBL" id="CAF1581721.1"/>
    </source>
</evidence>
<dbReference type="FunFam" id="3.40.30.10:FF:000035">
    <property type="entry name" value="hematopoietic prostaglandin D synthase"/>
    <property type="match status" value="1"/>
</dbReference>
<dbReference type="GO" id="GO:0006749">
    <property type="term" value="P:glutathione metabolic process"/>
    <property type="evidence" value="ECO:0007669"/>
    <property type="project" value="TreeGrafter"/>
</dbReference>
<name>A0A815EJI7_9BILA</name>
<comment type="catalytic activity">
    <reaction evidence="3">
        <text>RX + glutathione = an S-substituted glutathione + a halide anion + H(+)</text>
        <dbReference type="Rhea" id="RHEA:16437"/>
        <dbReference type="ChEBI" id="CHEBI:15378"/>
        <dbReference type="ChEBI" id="CHEBI:16042"/>
        <dbReference type="ChEBI" id="CHEBI:17792"/>
        <dbReference type="ChEBI" id="CHEBI:57925"/>
        <dbReference type="ChEBI" id="CHEBI:90779"/>
        <dbReference type="EC" id="2.5.1.18"/>
    </reaction>
</comment>
<dbReference type="SUPFAM" id="SSF47616">
    <property type="entry name" value="GST C-terminal domain-like"/>
    <property type="match status" value="1"/>
</dbReference>
<dbReference type="SFLD" id="SFLDG01205">
    <property type="entry name" value="AMPS.1"/>
    <property type="match status" value="1"/>
</dbReference>
<dbReference type="EMBL" id="CAJNOH010002859">
    <property type="protein sequence ID" value="CAF1313311.1"/>
    <property type="molecule type" value="Genomic_DNA"/>
</dbReference>
<dbReference type="SUPFAM" id="SSF52833">
    <property type="entry name" value="Thioredoxin-like"/>
    <property type="match status" value="1"/>
</dbReference>
<feature type="domain" description="GST N-terminal" evidence="5">
    <location>
        <begin position="2"/>
        <end position="79"/>
    </location>
</feature>
<comment type="caution">
    <text evidence="7">The sequence shown here is derived from an EMBL/GenBank/DDBJ whole genome shotgun (WGS) entry which is preliminary data.</text>
</comment>
<keyword evidence="2" id="KW-0808">Transferase</keyword>
<dbReference type="Pfam" id="PF14497">
    <property type="entry name" value="GST_C_3"/>
    <property type="match status" value="1"/>
</dbReference>
<dbReference type="CDD" id="cd03039">
    <property type="entry name" value="GST_N_Sigma_like"/>
    <property type="match status" value="1"/>
</dbReference>
<comment type="function">
    <text evidence="4">S-crystallins are structural components of squids and octopi eye lens. Contains relatively little if any GST activity.</text>
</comment>
<dbReference type="SFLD" id="SFLDG00363">
    <property type="entry name" value="AMPS_(cytGST):_Alpha-__Mu-__Pi"/>
    <property type="match status" value="1"/>
</dbReference>
<dbReference type="EMBL" id="CAJNOL010004134">
    <property type="protein sequence ID" value="CAF1581721.1"/>
    <property type="molecule type" value="Genomic_DNA"/>
</dbReference>
<dbReference type="CDD" id="cd03192">
    <property type="entry name" value="GST_C_Sigma_like"/>
    <property type="match status" value="1"/>
</dbReference>
<dbReference type="PROSITE" id="PS50405">
    <property type="entry name" value="GST_CTER"/>
    <property type="match status" value="1"/>
</dbReference>
<dbReference type="InterPro" id="IPR050213">
    <property type="entry name" value="GST_superfamily"/>
</dbReference>
<dbReference type="PANTHER" id="PTHR11571:SF224">
    <property type="entry name" value="HEMATOPOIETIC PROSTAGLANDIN D SYNTHASE"/>
    <property type="match status" value="1"/>
</dbReference>
<evidence type="ECO:0000259" key="5">
    <source>
        <dbReference type="PROSITE" id="PS50404"/>
    </source>
</evidence>
<accession>A0A815EJI7</accession>
<evidence type="ECO:0000313" key="9">
    <source>
        <dbReference type="Proteomes" id="UP000663854"/>
    </source>
</evidence>
<dbReference type="Pfam" id="PF02798">
    <property type="entry name" value="GST_N"/>
    <property type="match status" value="1"/>
</dbReference>
<evidence type="ECO:0000259" key="6">
    <source>
        <dbReference type="PROSITE" id="PS50405"/>
    </source>
</evidence>
<protein>
    <recommendedName>
        <fullName evidence="1">glutathione transferase</fullName>
        <ecNumber evidence="1">2.5.1.18</ecNumber>
    </recommendedName>
</protein>
<dbReference type="InterPro" id="IPR004046">
    <property type="entry name" value="GST_C"/>
</dbReference>